<comment type="catalytic activity">
    <reaction evidence="7">
        <text>L-tyrosyl-[protein] + ATP = O-(5'-adenylyl)-L-tyrosyl-[protein] + diphosphate</text>
        <dbReference type="Rhea" id="RHEA:54288"/>
        <dbReference type="Rhea" id="RHEA-COMP:10136"/>
        <dbReference type="Rhea" id="RHEA-COMP:13846"/>
        <dbReference type="ChEBI" id="CHEBI:30616"/>
        <dbReference type="ChEBI" id="CHEBI:33019"/>
        <dbReference type="ChEBI" id="CHEBI:46858"/>
        <dbReference type="ChEBI" id="CHEBI:83624"/>
        <dbReference type="EC" id="2.7.7.108"/>
    </reaction>
</comment>
<dbReference type="Gene3D" id="1.10.3290.10">
    <property type="entry name" value="Fido-like domain"/>
    <property type="match status" value="1"/>
</dbReference>
<feature type="domain" description="Fido" evidence="8">
    <location>
        <begin position="116"/>
        <end position="260"/>
    </location>
</feature>
<dbReference type="AlphaFoldDB" id="A0A255DTZ0"/>
<dbReference type="PANTHER" id="PTHR39560:SF1">
    <property type="entry name" value="PROTEIN ADENYLYLTRANSFERASE FIC-RELATED"/>
    <property type="match status" value="1"/>
</dbReference>
<reference evidence="9 10" key="1">
    <citation type="submission" date="2017-07" db="EMBL/GenBank/DDBJ databases">
        <title>The new phylogeny of genus Mycobacterium.</title>
        <authorList>
            <person name="Tortoli E."/>
            <person name="Trovato A."/>
            <person name="Cirillo D.M."/>
        </authorList>
    </citation>
    <scope>NUCLEOTIDE SEQUENCE [LARGE SCALE GENOMIC DNA]</scope>
    <source>
        <strain evidence="9 10">ATCC 33027</strain>
    </source>
</reference>
<dbReference type="GO" id="GO:0051302">
    <property type="term" value="P:regulation of cell division"/>
    <property type="evidence" value="ECO:0007669"/>
    <property type="project" value="TreeGrafter"/>
</dbReference>
<evidence type="ECO:0000313" key="10">
    <source>
        <dbReference type="Proteomes" id="UP000216063"/>
    </source>
</evidence>
<dbReference type="Gene3D" id="1.10.8.1050">
    <property type="entry name" value="Antitoxin VbhA-like"/>
    <property type="match status" value="1"/>
</dbReference>
<dbReference type="GO" id="GO:0005524">
    <property type="term" value="F:ATP binding"/>
    <property type="evidence" value="ECO:0007669"/>
    <property type="project" value="UniProtKB-KW"/>
</dbReference>
<evidence type="ECO:0000256" key="4">
    <source>
        <dbReference type="ARBA" id="ARBA00022840"/>
    </source>
</evidence>
<comment type="caution">
    <text evidence="9">The sequence shown here is derived from an EMBL/GenBank/DDBJ whole genome shotgun (WGS) entry which is preliminary data.</text>
</comment>
<keyword evidence="10" id="KW-1185">Reference proteome</keyword>
<evidence type="ECO:0000256" key="7">
    <source>
        <dbReference type="ARBA" id="ARBA00048696"/>
    </source>
</evidence>
<dbReference type="EMBL" id="NOZR01000006">
    <property type="protein sequence ID" value="OYN80452.1"/>
    <property type="molecule type" value="Genomic_DNA"/>
</dbReference>
<dbReference type="GO" id="GO:0070733">
    <property type="term" value="F:AMPylase activity"/>
    <property type="evidence" value="ECO:0007669"/>
    <property type="project" value="UniProtKB-EC"/>
</dbReference>
<organism evidence="9 10">
    <name type="scientific">Mycolicibacterium sphagni</name>
    <dbReference type="NCBI Taxonomy" id="1786"/>
    <lineage>
        <taxon>Bacteria</taxon>
        <taxon>Bacillati</taxon>
        <taxon>Actinomycetota</taxon>
        <taxon>Actinomycetes</taxon>
        <taxon>Mycobacteriales</taxon>
        <taxon>Mycobacteriaceae</taxon>
        <taxon>Mycolicibacterium</taxon>
    </lineage>
</organism>
<dbReference type="InterPro" id="IPR043038">
    <property type="entry name" value="VbhA_sf"/>
</dbReference>
<dbReference type="PANTHER" id="PTHR39560">
    <property type="entry name" value="PROTEIN ADENYLYLTRANSFERASE FIC-RELATED"/>
    <property type="match status" value="1"/>
</dbReference>
<dbReference type="PROSITE" id="PS51459">
    <property type="entry name" value="FIDO"/>
    <property type="match status" value="1"/>
</dbReference>
<accession>A0A255DTZ0</accession>
<dbReference type="Pfam" id="PF02661">
    <property type="entry name" value="Fic"/>
    <property type="match status" value="1"/>
</dbReference>
<keyword evidence="2" id="KW-0548">Nucleotidyltransferase</keyword>
<evidence type="ECO:0000256" key="6">
    <source>
        <dbReference type="ARBA" id="ARBA00047939"/>
    </source>
</evidence>
<gene>
    <name evidence="9" type="ORF">CG716_08750</name>
</gene>
<dbReference type="OrthoDB" id="9813719at2"/>
<dbReference type="EC" id="2.7.7.108" evidence="5"/>
<evidence type="ECO:0000313" key="9">
    <source>
        <dbReference type="EMBL" id="OYN80452.1"/>
    </source>
</evidence>
<dbReference type="InterPro" id="IPR036597">
    <property type="entry name" value="Fido-like_dom_sf"/>
</dbReference>
<dbReference type="InterPro" id="IPR003812">
    <property type="entry name" value="Fido"/>
</dbReference>
<comment type="catalytic activity">
    <reaction evidence="6">
        <text>L-threonyl-[protein] + ATP = 3-O-(5'-adenylyl)-L-threonyl-[protein] + diphosphate</text>
        <dbReference type="Rhea" id="RHEA:54292"/>
        <dbReference type="Rhea" id="RHEA-COMP:11060"/>
        <dbReference type="Rhea" id="RHEA-COMP:13847"/>
        <dbReference type="ChEBI" id="CHEBI:30013"/>
        <dbReference type="ChEBI" id="CHEBI:30616"/>
        <dbReference type="ChEBI" id="CHEBI:33019"/>
        <dbReference type="ChEBI" id="CHEBI:138113"/>
        <dbReference type="EC" id="2.7.7.108"/>
    </reaction>
</comment>
<evidence type="ECO:0000256" key="2">
    <source>
        <dbReference type="ARBA" id="ARBA00022695"/>
    </source>
</evidence>
<evidence type="ECO:0000256" key="1">
    <source>
        <dbReference type="ARBA" id="ARBA00022679"/>
    </source>
</evidence>
<keyword evidence="3" id="KW-0547">Nucleotide-binding</keyword>
<keyword evidence="1" id="KW-0808">Transferase</keyword>
<protein>
    <recommendedName>
        <fullName evidence="5">protein adenylyltransferase</fullName>
        <ecNumber evidence="5">2.7.7.108</ecNumber>
    </recommendedName>
</protein>
<name>A0A255DTZ0_9MYCO</name>
<sequence length="263" mass="29902">MAEPLRHAINQAVAAERLEGWQPTTDHVADLVALAGAQMSFGDYLARYLKDIQRIRDPRPRRIFRRRRPYLIPGTSVLRNNFGVFDAEQLRELEFVCTAARLVQWHIKLIDGDVTTADLDVGRLHQHVFADVYAWAGNYRTVELRRGDTAFAWQSSIAHAVSAVERAARQLVAESHDLDIPGLAYEMSGLYAEYNRIHPFREGNGRTGTVLLHTLATLCGRRLDLGTVARDEWYRASRESMPTRRDGRAGHRPFLAIFGRALR</sequence>
<dbReference type="SUPFAM" id="SSF140931">
    <property type="entry name" value="Fic-like"/>
    <property type="match status" value="1"/>
</dbReference>
<evidence type="ECO:0000259" key="8">
    <source>
        <dbReference type="PROSITE" id="PS51459"/>
    </source>
</evidence>
<keyword evidence="4" id="KW-0067">ATP-binding</keyword>
<proteinExistence type="predicted"/>
<evidence type="ECO:0000256" key="5">
    <source>
        <dbReference type="ARBA" id="ARBA00034531"/>
    </source>
</evidence>
<evidence type="ECO:0000256" key="3">
    <source>
        <dbReference type="ARBA" id="ARBA00022741"/>
    </source>
</evidence>
<dbReference type="Proteomes" id="UP000216063">
    <property type="component" value="Unassembled WGS sequence"/>
</dbReference>